<dbReference type="AlphaFoldDB" id="A0A1Y2AIQ2"/>
<name>A0A1Y2AIQ2_9FUNG</name>
<keyword evidence="2" id="KW-1185">Reference proteome</keyword>
<accession>A0A1Y2AIQ2</accession>
<sequence length="454" mass="50714">MVIKRTTTIVTTSKPIVNGQVATTIRTETRVSFVSVPTSNSCIAALEAIPTDFECSVYDHEVYLSPGSVTDLIALPSLTSSLPTECLIQIFLACHSKSEDSDYDEHHGDGSNPMPRKSASKRAFRMNLTLLALDRTTRAILTNTPILWRNTIETWSFPMLRTVAPVLVSGCFDKITDLSPDVDDPVQLPETVAALLTKCHNLEAAFLYFLSLDMRILLNLVKTGPPLKLKNLVFVDLDVKDADHFFDEIQELCELMLASVENPMEVVVKPVACICNGAFLATYKSDGEFVYERNCSKCEKQLPILCLACRMDAGLTVQECACQQDDCNVILCKECTATNRPCEVCELWTERAHSSRKQFCFKNCGKYVCGDCMPVSGWIKCLFCTSIMCPTCESDTTQVCTKCDRWSCSKEHLETEHLEKYRLRKYFKLADAETGKQCCALGAVHTLQAEIQMK</sequence>
<dbReference type="OrthoDB" id="10382390at2759"/>
<reference evidence="1 2" key="1">
    <citation type="submission" date="2016-07" db="EMBL/GenBank/DDBJ databases">
        <title>Pervasive Adenine N6-methylation of Active Genes in Fungi.</title>
        <authorList>
            <consortium name="DOE Joint Genome Institute"/>
            <person name="Mondo S.J."/>
            <person name="Dannebaum R.O."/>
            <person name="Kuo R.C."/>
            <person name="Labutti K."/>
            <person name="Haridas S."/>
            <person name="Kuo A."/>
            <person name="Salamov A."/>
            <person name="Ahrendt S.R."/>
            <person name="Lipzen A."/>
            <person name="Sullivan W."/>
            <person name="Andreopoulos W.B."/>
            <person name="Clum A."/>
            <person name="Lindquist E."/>
            <person name="Daum C."/>
            <person name="Ramamoorthy G.K."/>
            <person name="Gryganskyi A."/>
            <person name="Culley D."/>
            <person name="Magnuson J.K."/>
            <person name="James T.Y."/>
            <person name="O'Malley M.A."/>
            <person name="Stajich J.E."/>
            <person name="Spatafora J.W."/>
            <person name="Visel A."/>
            <person name="Grigoriev I.V."/>
        </authorList>
    </citation>
    <scope>NUCLEOTIDE SEQUENCE [LARGE SCALE GENOMIC DNA]</scope>
    <source>
        <strain evidence="1 2">JEL800</strain>
    </source>
</reference>
<organism evidence="1 2">
    <name type="scientific">Rhizoclosmatium globosum</name>
    <dbReference type="NCBI Taxonomy" id="329046"/>
    <lineage>
        <taxon>Eukaryota</taxon>
        <taxon>Fungi</taxon>
        <taxon>Fungi incertae sedis</taxon>
        <taxon>Chytridiomycota</taxon>
        <taxon>Chytridiomycota incertae sedis</taxon>
        <taxon>Chytridiomycetes</taxon>
        <taxon>Chytridiales</taxon>
        <taxon>Chytriomycetaceae</taxon>
        <taxon>Rhizoclosmatium</taxon>
    </lineage>
</organism>
<evidence type="ECO:0000313" key="1">
    <source>
        <dbReference type="EMBL" id="ORY22406.1"/>
    </source>
</evidence>
<comment type="caution">
    <text evidence="1">The sequence shown here is derived from an EMBL/GenBank/DDBJ whole genome shotgun (WGS) entry which is preliminary data.</text>
</comment>
<evidence type="ECO:0000313" key="2">
    <source>
        <dbReference type="Proteomes" id="UP000193642"/>
    </source>
</evidence>
<dbReference type="Proteomes" id="UP000193642">
    <property type="component" value="Unassembled WGS sequence"/>
</dbReference>
<proteinExistence type="predicted"/>
<protein>
    <submittedName>
        <fullName evidence="1">Uncharacterized protein</fullName>
    </submittedName>
</protein>
<gene>
    <name evidence="1" type="ORF">BCR33DRAFT_813154</name>
</gene>
<dbReference type="EMBL" id="MCGO01000181">
    <property type="protein sequence ID" value="ORY22406.1"/>
    <property type="molecule type" value="Genomic_DNA"/>
</dbReference>